<organism evidence="2 3">
    <name type="scientific">Candidatus Aphodomorpha intestinavium</name>
    <dbReference type="NCBI Taxonomy" id="2840672"/>
    <lineage>
        <taxon>Bacteria</taxon>
        <taxon>Bacillati</taxon>
        <taxon>Bacillota</taxon>
        <taxon>Clostridia</taxon>
        <taxon>Eubacteriales</taxon>
        <taxon>Candidatus Aphodomorpha</taxon>
    </lineage>
</organism>
<feature type="domain" description="Stress-response A/B barrel" evidence="1">
    <location>
        <begin position="2"/>
        <end position="94"/>
    </location>
</feature>
<dbReference type="SUPFAM" id="SSF54909">
    <property type="entry name" value="Dimeric alpha+beta barrel"/>
    <property type="match status" value="1"/>
</dbReference>
<dbReference type="EMBL" id="DVNZ01000039">
    <property type="protein sequence ID" value="HIU93751.1"/>
    <property type="molecule type" value="Genomic_DNA"/>
</dbReference>
<proteinExistence type="predicted"/>
<dbReference type="Gene3D" id="3.30.70.100">
    <property type="match status" value="1"/>
</dbReference>
<evidence type="ECO:0000259" key="1">
    <source>
        <dbReference type="PROSITE" id="PS51502"/>
    </source>
</evidence>
<name>A0A9D1N324_9FIRM</name>
<reference evidence="2" key="2">
    <citation type="journal article" date="2021" name="PeerJ">
        <title>Extensive microbial diversity within the chicken gut microbiome revealed by metagenomics and culture.</title>
        <authorList>
            <person name="Gilroy R."/>
            <person name="Ravi A."/>
            <person name="Getino M."/>
            <person name="Pursley I."/>
            <person name="Horton D.L."/>
            <person name="Alikhan N.F."/>
            <person name="Baker D."/>
            <person name="Gharbi K."/>
            <person name="Hall N."/>
            <person name="Watson M."/>
            <person name="Adriaenssens E.M."/>
            <person name="Foster-Nyarko E."/>
            <person name="Jarju S."/>
            <person name="Secka A."/>
            <person name="Antonio M."/>
            <person name="Oren A."/>
            <person name="Chaudhuri R.R."/>
            <person name="La Ragione R."/>
            <person name="Hildebrand F."/>
            <person name="Pallen M.J."/>
        </authorList>
    </citation>
    <scope>NUCLEOTIDE SEQUENCE</scope>
    <source>
        <strain evidence="2">ChiGjej2B2-16831</strain>
    </source>
</reference>
<reference evidence="2" key="1">
    <citation type="submission" date="2020-10" db="EMBL/GenBank/DDBJ databases">
        <authorList>
            <person name="Gilroy R."/>
        </authorList>
    </citation>
    <scope>NUCLEOTIDE SEQUENCE</scope>
    <source>
        <strain evidence="2">ChiGjej2B2-16831</strain>
    </source>
</reference>
<evidence type="ECO:0000313" key="3">
    <source>
        <dbReference type="Proteomes" id="UP000824128"/>
    </source>
</evidence>
<sequence>MLKYIVLFKFRDPEECLPTVIEKLHSMEGVIPEILSMETGADIWHNGARSYDLALTCTFRDMDAVAVYDRHPYHEKMREYIYAHRVDGKTVIYEVPDGE</sequence>
<protein>
    <submittedName>
        <fullName evidence="2">Dabb family protein</fullName>
    </submittedName>
</protein>
<evidence type="ECO:0000313" key="2">
    <source>
        <dbReference type="EMBL" id="HIU93751.1"/>
    </source>
</evidence>
<dbReference type="Pfam" id="PF07876">
    <property type="entry name" value="Dabb"/>
    <property type="match status" value="1"/>
</dbReference>
<dbReference type="InterPro" id="IPR011008">
    <property type="entry name" value="Dimeric_a/b-barrel"/>
</dbReference>
<dbReference type="SMART" id="SM00886">
    <property type="entry name" value="Dabb"/>
    <property type="match status" value="1"/>
</dbReference>
<gene>
    <name evidence="2" type="ORF">IAD24_01200</name>
</gene>
<dbReference type="PROSITE" id="PS51502">
    <property type="entry name" value="S_R_A_B_BARREL"/>
    <property type="match status" value="1"/>
</dbReference>
<dbReference type="InterPro" id="IPR013097">
    <property type="entry name" value="Dabb"/>
</dbReference>
<dbReference type="Proteomes" id="UP000824128">
    <property type="component" value="Unassembled WGS sequence"/>
</dbReference>
<dbReference type="AlphaFoldDB" id="A0A9D1N324"/>
<accession>A0A9D1N324</accession>
<comment type="caution">
    <text evidence="2">The sequence shown here is derived from an EMBL/GenBank/DDBJ whole genome shotgun (WGS) entry which is preliminary data.</text>
</comment>